<keyword evidence="10" id="KW-1185">Reference proteome</keyword>
<dbReference type="InterPro" id="IPR003838">
    <property type="entry name" value="ABC3_permease_C"/>
</dbReference>
<evidence type="ECO:0000313" key="10">
    <source>
        <dbReference type="Proteomes" id="UP000261174"/>
    </source>
</evidence>
<accession>A0A3E1P0A6</accession>
<feature type="transmembrane region" description="Helical" evidence="6">
    <location>
        <begin position="21"/>
        <end position="43"/>
    </location>
</feature>
<evidence type="ECO:0000256" key="5">
    <source>
        <dbReference type="ARBA" id="ARBA00023136"/>
    </source>
</evidence>
<name>A0A3E1P0A6_9BACT</name>
<evidence type="ECO:0000259" key="7">
    <source>
        <dbReference type="Pfam" id="PF02687"/>
    </source>
</evidence>
<keyword evidence="3 6" id="KW-0812">Transmembrane</keyword>
<gene>
    <name evidence="9" type="ORF">DXN04_16860</name>
</gene>
<dbReference type="Proteomes" id="UP000261174">
    <property type="component" value="Unassembled WGS sequence"/>
</dbReference>
<dbReference type="PANTHER" id="PTHR30572">
    <property type="entry name" value="MEMBRANE COMPONENT OF TRANSPORTER-RELATED"/>
    <property type="match status" value="1"/>
</dbReference>
<evidence type="ECO:0000313" key="9">
    <source>
        <dbReference type="EMBL" id="RFM33631.1"/>
    </source>
</evidence>
<feature type="domain" description="MacB-like periplasmic core" evidence="8">
    <location>
        <begin position="20"/>
        <end position="240"/>
    </location>
</feature>
<evidence type="ECO:0000256" key="6">
    <source>
        <dbReference type="SAM" id="Phobius"/>
    </source>
</evidence>
<evidence type="ECO:0000256" key="1">
    <source>
        <dbReference type="ARBA" id="ARBA00004651"/>
    </source>
</evidence>
<evidence type="ECO:0000256" key="3">
    <source>
        <dbReference type="ARBA" id="ARBA00022692"/>
    </source>
</evidence>
<feature type="transmembrane region" description="Helical" evidence="6">
    <location>
        <begin position="662"/>
        <end position="685"/>
    </location>
</feature>
<feature type="domain" description="ABC3 transporter permease C-terminal" evidence="7">
    <location>
        <begin position="665"/>
        <end position="777"/>
    </location>
</feature>
<feature type="domain" description="ABC3 transporter permease C-terminal" evidence="7">
    <location>
        <begin position="286"/>
        <end position="396"/>
    </location>
</feature>
<evidence type="ECO:0000256" key="4">
    <source>
        <dbReference type="ARBA" id="ARBA00022989"/>
    </source>
</evidence>
<keyword evidence="2" id="KW-1003">Cell membrane</keyword>
<reference evidence="9 10" key="1">
    <citation type="submission" date="2018-08" db="EMBL/GenBank/DDBJ databases">
        <title>Chitinophaga sp. K20C18050901, a novel bacterium isolated from forest soil.</title>
        <authorList>
            <person name="Wang C."/>
        </authorList>
    </citation>
    <scope>NUCLEOTIDE SEQUENCE [LARGE SCALE GENOMIC DNA]</scope>
    <source>
        <strain evidence="9 10">K20C18050901</strain>
    </source>
</reference>
<dbReference type="InterPro" id="IPR025857">
    <property type="entry name" value="MacB_PCD"/>
</dbReference>
<comment type="subcellular location">
    <subcellularLocation>
        <location evidence="1">Cell membrane</location>
        <topology evidence="1">Multi-pass membrane protein</topology>
    </subcellularLocation>
</comment>
<protein>
    <submittedName>
        <fullName evidence="9">ABC transporter permease</fullName>
    </submittedName>
</protein>
<feature type="transmembrane region" description="Helical" evidence="6">
    <location>
        <begin position="280"/>
        <end position="302"/>
    </location>
</feature>
<feature type="domain" description="MacB-like periplasmic core" evidence="8">
    <location>
        <begin position="426"/>
        <end position="622"/>
    </location>
</feature>
<feature type="transmembrane region" description="Helical" evidence="6">
    <location>
        <begin position="750"/>
        <end position="775"/>
    </location>
</feature>
<evidence type="ECO:0000256" key="2">
    <source>
        <dbReference type="ARBA" id="ARBA00022475"/>
    </source>
</evidence>
<feature type="transmembrane region" description="Helical" evidence="6">
    <location>
        <begin position="373"/>
        <end position="398"/>
    </location>
</feature>
<feature type="transmembrane region" description="Helical" evidence="6">
    <location>
        <begin position="331"/>
        <end position="353"/>
    </location>
</feature>
<dbReference type="OrthoDB" id="5933722at2"/>
<dbReference type="AlphaFoldDB" id="A0A3E1P0A6"/>
<comment type="caution">
    <text evidence="9">The sequence shown here is derived from an EMBL/GenBank/DDBJ whole genome shotgun (WGS) entry which is preliminary data.</text>
</comment>
<feature type="transmembrane region" description="Helical" evidence="6">
    <location>
        <begin position="419"/>
        <end position="439"/>
    </location>
</feature>
<sequence length="785" mass="88026">MIRNFCRVAWRNLLQHKTLSVINITGLALGMAFAFLIFMWVQYEKSYDQFHSNGDRIALFIKHSLFNDQKNTQYATPLPLYWLMQHDYPEVKRASRISQSDKMGIAYGTNKFFKTGMCADPAFLQMFSFPLVEGNAKTALDEVNSIILTQSQARALFGNASAIGQFVKVDNMDMQVTGIMKDLPANSTFQFDFLMPFSLMERESSFVKDANTRWGVNFAWNAVELNPGVDMASFSRKIRNLVNEHDPGHDNQFLDLQAFTRMHLHNEFKDWKEAGGRITYVHLFSIIGIFVLLIACINFMNLSTARSEKRAKEVGIRKAIGSGRTQLIGQFLSESVITSLIAFVVAIILILIIRPSLGQAGISNLHFSYQHVAMALGICIATGLLAGSYPAWYLSSFVPVKVLKGAVKTGKRPVTLRRVLVVFQFAISIALIICTTIVFQQIRHAQTRFMGYDPNNLLSIQTSTSLNKNFTALKQELLNTGQLEAVTRTSQPMTANYNKWSDFSWQGKDPKAEISMDVIMGDWDYDKVTGMQLIEGRSFEAGHPTDSSAVILNETALKTIGYTDPIGKTIQSGANTLTIIGIIKDLVLYNPYQTAYPLAIIFEKEDANNILIRLKKGADLSKTLSIIGPVFEKYNTDRPFVYSFTDQDFARKFEMENQVGSLAASFALLAILISSMGLFGLAMFMAERRTKEIGIRKVLGASLPQLWVLLSRDFVWLVILAALIATPFAFFLMRQWLAHFDYKIEIRWEIFAGAGMLACVIALLTVSTQAIKAALINPVISLKSE</sequence>
<dbReference type="Pfam" id="PF02687">
    <property type="entry name" value="FtsX"/>
    <property type="match status" value="2"/>
</dbReference>
<dbReference type="PANTHER" id="PTHR30572:SF18">
    <property type="entry name" value="ABC-TYPE MACROLIDE FAMILY EXPORT SYSTEM PERMEASE COMPONENT 2"/>
    <property type="match status" value="1"/>
</dbReference>
<proteinExistence type="predicted"/>
<organism evidence="9 10">
    <name type="scientific">Chitinophaga silvisoli</name>
    <dbReference type="NCBI Taxonomy" id="2291814"/>
    <lineage>
        <taxon>Bacteria</taxon>
        <taxon>Pseudomonadati</taxon>
        <taxon>Bacteroidota</taxon>
        <taxon>Chitinophagia</taxon>
        <taxon>Chitinophagales</taxon>
        <taxon>Chitinophagaceae</taxon>
        <taxon>Chitinophaga</taxon>
    </lineage>
</organism>
<dbReference type="RefSeq" id="WP_116854553.1">
    <property type="nucleotide sequence ID" value="NZ_QTJV01000006.1"/>
</dbReference>
<dbReference type="GO" id="GO:0005886">
    <property type="term" value="C:plasma membrane"/>
    <property type="evidence" value="ECO:0007669"/>
    <property type="project" value="UniProtKB-SubCell"/>
</dbReference>
<dbReference type="EMBL" id="QTJV01000006">
    <property type="protein sequence ID" value="RFM33631.1"/>
    <property type="molecule type" value="Genomic_DNA"/>
</dbReference>
<keyword evidence="5 6" id="KW-0472">Membrane</keyword>
<keyword evidence="4 6" id="KW-1133">Transmembrane helix</keyword>
<feature type="transmembrane region" description="Helical" evidence="6">
    <location>
        <begin position="706"/>
        <end position="730"/>
    </location>
</feature>
<dbReference type="InterPro" id="IPR050250">
    <property type="entry name" value="Macrolide_Exporter_MacB"/>
</dbReference>
<evidence type="ECO:0000259" key="8">
    <source>
        <dbReference type="Pfam" id="PF12704"/>
    </source>
</evidence>
<dbReference type="Pfam" id="PF12704">
    <property type="entry name" value="MacB_PCD"/>
    <property type="match status" value="2"/>
</dbReference>
<dbReference type="GO" id="GO:0022857">
    <property type="term" value="F:transmembrane transporter activity"/>
    <property type="evidence" value="ECO:0007669"/>
    <property type="project" value="TreeGrafter"/>
</dbReference>